<accession>A0A7S3GLL8</accession>
<feature type="transmembrane region" description="Helical" evidence="2">
    <location>
        <begin position="446"/>
        <end position="466"/>
    </location>
</feature>
<feature type="transmembrane region" description="Helical" evidence="2">
    <location>
        <begin position="533"/>
        <end position="556"/>
    </location>
</feature>
<evidence type="ECO:0000256" key="2">
    <source>
        <dbReference type="SAM" id="Phobius"/>
    </source>
</evidence>
<keyword evidence="2" id="KW-0812">Transmembrane</keyword>
<feature type="region of interest" description="Disordered" evidence="1">
    <location>
        <begin position="1"/>
        <end position="191"/>
    </location>
</feature>
<feature type="transmembrane region" description="Helical" evidence="2">
    <location>
        <begin position="622"/>
        <end position="643"/>
    </location>
</feature>
<feature type="transmembrane region" description="Helical" evidence="2">
    <location>
        <begin position="500"/>
        <end position="521"/>
    </location>
</feature>
<dbReference type="EMBL" id="HBIB01049583">
    <property type="protein sequence ID" value="CAE0270374.1"/>
    <property type="molecule type" value="Transcribed_RNA"/>
</dbReference>
<feature type="compositionally biased region" description="Basic and acidic residues" evidence="1">
    <location>
        <begin position="303"/>
        <end position="312"/>
    </location>
</feature>
<keyword evidence="2" id="KW-0472">Membrane</keyword>
<evidence type="ECO:0000313" key="3">
    <source>
        <dbReference type="EMBL" id="CAE0270374.1"/>
    </source>
</evidence>
<proteinExistence type="predicted"/>
<feature type="compositionally biased region" description="Low complexity" evidence="1">
    <location>
        <begin position="315"/>
        <end position="339"/>
    </location>
</feature>
<feature type="compositionally biased region" description="Basic and acidic residues" evidence="1">
    <location>
        <begin position="134"/>
        <end position="146"/>
    </location>
</feature>
<keyword evidence="2" id="KW-1133">Transmembrane helix</keyword>
<feature type="compositionally biased region" description="Basic and acidic residues" evidence="1">
    <location>
        <begin position="155"/>
        <end position="167"/>
    </location>
</feature>
<name>A0A7S3GLL8_9EUKA</name>
<feature type="transmembrane region" description="Helical" evidence="2">
    <location>
        <begin position="568"/>
        <end position="586"/>
    </location>
</feature>
<evidence type="ECO:0000256" key="1">
    <source>
        <dbReference type="SAM" id="MobiDB-lite"/>
    </source>
</evidence>
<dbReference type="AlphaFoldDB" id="A0A7S3GLL8"/>
<feature type="transmembrane region" description="Helical" evidence="2">
    <location>
        <begin position="766"/>
        <end position="787"/>
    </location>
</feature>
<sequence>MDAGEGGGVRKEEGEDKKGESREEEKHRKMREGDEMIKKGEGGKEGGERGGTVEKEERGKEGRGEGSEGKSREEEGEGGREGIKIKRSVSIRKSDKVIKRMSLQPASPSFFTNASPTSTPKLHRAVSSLGAKLAAERRGEKEESTGGRKMVTLVEGKEEGSQRDEGGGGKGGGGALSRPPPPLKKTQSAKGEGLIARIRARSRGKTGAFLSGLFDFLTDNDENSFDEVEARPDSTPYVGQAEYHKNLVRKTRAKQEEKEKKRKKSLRMQLSNHPSHVGMAVVGDIEMEVEDGEKRLSVVVEEEGGRGEKGGDTDGTGSESEGRGSRLSSSTSTSERPSSLKMSDVHIVEKAPLKERLRHTMLVYGEIIGVSLAVSLLLSLHVLYSTYVNMEYFEYTNRFSFNYSIMPVGVRVSLAFNDMMGWFLLCCWPVVMYAVCYRFKGRRPIGILVGGMFTVICIATLVFYLVMMPLSEKYHLAVNGTYTDVNTGESEELAPLPGIAFMYVFYLMIICFVISMAICAWRIKVVSMHLQSVVLFVVYWSVYLFVFIGFIMFYSTFLHVFTSSSARMLVRLLFWPIVTTFLNFVGSKMASKSKDLRYDSFVIIYLVPRLISSYLGRVIVSGIGSVGVQSATVLIMGGFELFMRVSALRRNRLVFGLIRGKKYAEKTYSRHNLGYVQRRASRIVIAMMCEYVSILSVSAFEFILVARHAHANAAGARIVFFESVSDIAISTAIQFGVESVCDVIATAVEIYQGFPIKEAWRNRPRFSLLLLGYFFLSAQIEFLYWYVNSISSESRRILDSNMTESGLLINSTQFGQSSSLTWSNGREFIV</sequence>
<feature type="region of interest" description="Disordered" evidence="1">
    <location>
        <begin position="300"/>
        <end position="341"/>
    </location>
</feature>
<reference evidence="3" key="1">
    <citation type="submission" date="2021-01" db="EMBL/GenBank/DDBJ databases">
        <authorList>
            <person name="Corre E."/>
            <person name="Pelletier E."/>
            <person name="Niang G."/>
            <person name="Scheremetjew M."/>
            <person name="Finn R."/>
            <person name="Kale V."/>
            <person name="Holt S."/>
            <person name="Cochrane G."/>
            <person name="Meng A."/>
            <person name="Brown T."/>
            <person name="Cohen L."/>
        </authorList>
    </citation>
    <scope>NUCLEOTIDE SEQUENCE</scope>
    <source>
        <strain evidence="3">NIES-2562</strain>
    </source>
</reference>
<feature type="region of interest" description="Disordered" evidence="1">
    <location>
        <begin position="251"/>
        <end position="278"/>
    </location>
</feature>
<feature type="transmembrane region" description="Helical" evidence="2">
    <location>
        <begin position="362"/>
        <end position="384"/>
    </location>
</feature>
<organism evidence="3">
    <name type="scientific">Palpitomonas bilix</name>
    <dbReference type="NCBI Taxonomy" id="652834"/>
    <lineage>
        <taxon>Eukaryota</taxon>
        <taxon>Eukaryota incertae sedis</taxon>
    </lineage>
</organism>
<feature type="compositionally biased region" description="Polar residues" evidence="1">
    <location>
        <begin position="104"/>
        <end position="120"/>
    </location>
</feature>
<gene>
    <name evidence="3" type="ORF">PBIL07802_LOCUS32729</name>
</gene>
<feature type="transmembrane region" description="Helical" evidence="2">
    <location>
        <begin position="419"/>
        <end position="439"/>
    </location>
</feature>
<protein>
    <submittedName>
        <fullName evidence="3">Uncharacterized protein</fullName>
    </submittedName>
</protein>
<feature type="compositionally biased region" description="Basic and acidic residues" evidence="1">
    <location>
        <begin position="8"/>
        <end position="84"/>
    </location>
</feature>